<sequence length="107" mass="10840">MQSKEHLPNGTAAEGVNGTAIPNGHSVDNATKAVSAEPDSFSNEQVESLTVVVRKQGQSVTPALPPATIRTFSNGSLDSSSDVPNEPEKALGRQASVAADGTGPSLG</sequence>
<dbReference type="Proteomes" id="UP000800035">
    <property type="component" value="Unassembled WGS sequence"/>
</dbReference>
<evidence type="ECO:0000313" key="3">
    <source>
        <dbReference type="Proteomes" id="UP000800035"/>
    </source>
</evidence>
<organism evidence="2 3">
    <name type="scientific">Byssothecium circinans</name>
    <dbReference type="NCBI Taxonomy" id="147558"/>
    <lineage>
        <taxon>Eukaryota</taxon>
        <taxon>Fungi</taxon>
        <taxon>Dikarya</taxon>
        <taxon>Ascomycota</taxon>
        <taxon>Pezizomycotina</taxon>
        <taxon>Dothideomycetes</taxon>
        <taxon>Pleosporomycetidae</taxon>
        <taxon>Pleosporales</taxon>
        <taxon>Massarineae</taxon>
        <taxon>Massarinaceae</taxon>
        <taxon>Byssothecium</taxon>
    </lineage>
</organism>
<feature type="region of interest" description="Disordered" evidence="1">
    <location>
        <begin position="56"/>
        <end position="107"/>
    </location>
</feature>
<gene>
    <name evidence="2" type="ORF">CC80DRAFT_492552</name>
</gene>
<feature type="region of interest" description="Disordered" evidence="1">
    <location>
        <begin position="1"/>
        <end position="44"/>
    </location>
</feature>
<protein>
    <submittedName>
        <fullName evidence="2">Uncharacterized protein</fullName>
    </submittedName>
</protein>
<keyword evidence="3" id="KW-1185">Reference proteome</keyword>
<dbReference type="AlphaFoldDB" id="A0A6A5TUI3"/>
<evidence type="ECO:0000313" key="2">
    <source>
        <dbReference type="EMBL" id="KAF1956295.1"/>
    </source>
</evidence>
<proteinExistence type="predicted"/>
<accession>A0A6A5TUI3</accession>
<name>A0A6A5TUI3_9PLEO</name>
<evidence type="ECO:0000256" key="1">
    <source>
        <dbReference type="SAM" id="MobiDB-lite"/>
    </source>
</evidence>
<reference evidence="2" key="1">
    <citation type="journal article" date="2020" name="Stud. Mycol.">
        <title>101 Dothideomycetes genomes: a test case for predicting lifestyles and emergence of pathogens.</title>
        <authorList>
            <person name="Haridas S."/>
            <person name="Albert R."/>
            <person name="Binder M."/>
            <person name="Bloem J."/>
            <person name="Labutti K."/>
            <person name="Salamov A."/>
            <person name="Andreopoulos B."/>
            <person name="Baker S."/>
            <person name="Barry K."/>
            <person name="Bills G."/>
            <person name="Bluhm B."/>
            <person name="Cannon C."/>
            <person name="Castanera R."/>
            <person name="Culley D."/>
            <person name="Daum C."/>
            <person name="Ezra D."/>
            <person name="Gonzalez J."/>
            <person name="Henrissat B."/>
            <person name="Kuo A."/>
            <person name="Liang C."/>
            <person name="Lipzen A."/>
            <person name="Lutzoni F."/>
            <person name="Magnuson J."/>
            <person name="Mondo S."/>
            <person name="Nolan M."/>
            <person name="Ohm R."/>
            <person name="Pangilinan J."/>
            <person name="Park H.-J."/>
            <person name="Ramirez L."/>
            <person name="Alfaro M."/>
            <person name="Sun H."/>
            <person name="Tritt A."/>
            <person name="Yoshinaga Y."/>
            <person name="Zwiers L.-H."/>
            <person name="Turgeon B."/>
            <person name="Goodwin S."/>
            <person name="Spatafora J."/>
            <person name="Crous P."/>
            <person name="Grigoriev I."/>
        </authorList>
    </citation>
    <scope>NUCLEOTIDE SEQUENCE</scope>
    <source>
        <strain evidence="2">CBS 675.92</strain>
    </source>
</reference>
<feature type="compositionally biased region" description="Polar residues" evidence="1">
    <location>
        <begin position="70"/>
        <end position="83"/>
    </location>
</feature>
<dbReference type="EMBL" id="ML976992">
    <property type="protein sequence ID" value="KAF1956295.1"/>
    <property type="molecule type" value="Genomic_DNA"/>
</dbReference>